<reference evidence="2" key="1">
    <citation type="journal article" date="2021" name="Sci. Rep.">
        <title>Diploid genomic architecture of Nitzschia inconspicua, an elite biomass production diatom.</title>
        <authorList>
            <person name="Oliver A."/>
            <person name="Podell S."/>
            <person name="Pinowska A."/>
            <person name="Traller J.C."/>
            <person name="Smith S.R."/>
            <person name="McClure R."/>
            <person name="Beliaev A."/>
            <person name="Bohutskyi P."/>
            <person name="Hill E.A."/>
            <person name="Rabines A."/>
            <person name="Zheng H."/>
            <person name="Allen L.Z."/>
            <person name="Kuo A."/>
            <person name="Grigoriev I.V."/>
            <person name="Allen A.E."/>
            <person name="Hazlebeck D."/>
            <person name="Allen E.E."/>
        </authorList>
    </citation>
    <scope>NUCLEOTIDE SEQUENCE</scope>
    <source>
        <strain evidence="2">Hildebrandi</strain>
    </source>
</reference>
<proteinExistence type="predicted"/>
<organism evidence="2 3">
    <name type="scientific">Nitzschia inconspicua</name>
    <dbReference type="NCBI Taxonomy" id="303405"/>
    <lineage>
        <taxon>Eukaryota</taxon>
        <taxon>Sar</taxon>
        <taxon>Stramenopiles</taxon>
        <taxon>Ochrophyta</taxon>
        <taxon>Bacillariophyta</taxon>
        <taxon>Bacillariophyceae</taxon>
        <taxon>Bacillariophycidae</taxon>
        <taxon>Bacillariales</taxon>
        <taxon>Bacillariaceae</taxon>
        <taxon>Nitzschia</taxon>
    </lineage>
</organism>
<feature type="compositionally biased region" description="Basic and acidic residues" evidence="1">
    <location>
        <begin position="197"/>
        <end position="208"/>
    </location>
</feature>
<accession>A0A9K3KDP9</accession>
<comment type="caution">
    <text evidence="2">The sequence shown here is derived from an EMBL/GenBank/DDBJ whole genome shotgun (WGS) entry which is preliminary data.</text>
</comment>
<reference evidence="2" key="2">
    <citation type="submission" date="2021-04" db="EMBL/GenBank/DDBJ databases">
        <authorList>
            <person name="Podell S."/>
        </authorList>
    </citation>
    <scope>NUCLEOTIDE SEQUENCE</scope>
    <source>
        <strain evidence="2">Hildebrandi</strain>
    </source>
</reference>
<dbReference type="OrthoDB" id="41572at2759"/>
<evidence type="ECO:0000256" key="1">
    <source>
        <dbReference type="SAM" id="MobiDB-lite"/>
    </source>
</evidence>
<dbReference type="AlphaFoldDB" id="A0A9K3KDP9"/>
<gene>
    <name evidence="2" type="ORF">IV203_023703</name>
</gene>
<dbReference type="Proteomes" id="UP000693970">
    <property type="component" value="Unassembled WGS sequence"/>
</dbReference>
<evidence type="ECO:0000313" key="3">
    <source>
        <dbReference type="Proteomes" id="UP000693970"/>
    </source>
</evidence>
<protein>
    <submittedName>
        <fullName evidence="2">PUB domain containing protein</fullName>
    </submittedName>
</protein>
<dbReference type="EMBL" id="JAGRRH010000026">
    <property type="protein sequence ID" value="KAG7341750.1"/>
    <property type="molecule type" value="Genomic_DNA"/>
</dbReference>
<feature type="region of interest" description="Disordered" evidence="1">
    <location>
        <begin position="195"/>
        <end position="232"/>
    </location>
</feature>
<sequence>MTLRLSSSATLSSSSSSSPSVYIERIAQDTTLSLSQKTDCLKTLSVILKNLIDPTKGSSTAENDDSSIKYRTLKRDNPKLATRLFCVSHTYDLFLQLGFVSTSDGTVLIMEEPPSPTIQGIIQSMLLPVITDKQTLLSTSSVSNKKPKLLYGEAHEKEDISKLSEKQKARRLLAQKQQEEKELAKQARAVTRAQIAADKRVRQDDENWKPSVSAAADKTGTGLLTFRDRHGE</sequence>
<evidence type="ECO:0000313" key="2">
    <source>
        <dbReference type="EMBL" id="KAG7341750.1"/>
    </source>
</evidence>
<dbReference type="CDD" id="cd09212">
    <property type="entry name" value="PUB"/>
    <property type="match status" value="1"/>
</dbReference>
<keyword evidence="3" id="KW-1185">Reference proteome</keyword>
<name>A0A9K3KDP9_9STRA</name>